<comment type="catalytic activity">
    <reaction evidence="9 10">
        <text>L-threonyl-[protein] + FAD = FMN-L-threonyl-[protein] + AMP + H(+)</text>
        <dbReference type="Rhea" id="RHEA:36847"/>
        <dbReference type="Rhea" id="RHEA-COMP:11060"/>
        <dbReference type="Rhea" id="RHEA-COMP:11061"/>
        <dbReference type="ChEBI" id="CHEBI:15378"/>
        <dbReference type="ChEBI" id="CHEBI:30013"/>
        <dbReference type="ChEBI" id="CHEBI:57692"/>
        <dbReference type="ChEBI" id="CHEBI:74257"/>
        <dbReference type="ChEBI" id="CHEBI:456215"/>
        <dbReference type="EC" id="2.7.1.180"/>
    </reaction>
</comment>
<evidence type="ECO:0000256" key="6">
    <source>
        <dbReference type="ARBA" id="ARBA00022827"/>
    </source>
</evidence>
<evidence type="ECO:0000313" key="13">
    <source>
        <dbReference type="Proteomes" id="UP000264071"/>
    </source>
</evidence>
<feature type="binding site" evidence="11">
    <location>
        <position position="126"/>
    </location>
    <ligand>
        <name>Mg(2+)</name>
        <dbReference type="ChEBI" id="CHEBI:18420"/>
    </ligand>
</feature>
<dbReference type="InterPro" id="IPR024932">
    <property type="entry name" value="ApbE"/>
</dbReference>
<protein>
    <recommendedName>
        <fullName evidence="2 10">FAD:protein FMN transferase</fullName>
        <ecNumber evidence="1 10">2.7.1.180</ecNumber>
    </recommendedName>
    <alternativeName>
        <fullName evidence="8 10">Flavin transferase</fullName>
    </alternativeName>
</protein>
<feature type="binding site" evidence="11">
    <location>
        <position position="237"/>
    </location>
    <ligand>
        <name>Mg(2+)</name>
        <dbReference type="ChEBI" id="CHEBI:18420"/>
    </ligand>
</feature>
<dbReference type="GO" id="GO:0046872">
    <property type="term" value="F:metal ion binding"/>
    <property type="evidence" value="ECO:0007669"/>
    <property type="project" value="UniProtKB-UniRule"/>
</dbReference>
<reference evidence="12 13" key="1">
    <citation type="journal article" date="2018" name="Nat. Biotechnol.">
        <title>A standardized bacterial taxonomy based on genome phylogeny substantially revises the tree of life.</title>
        <authorList>
            <person name="Parks D.H."/>
            <person name="Chuvochina M."/>
            <person name="Waite D.W."/>
            <person name="Rinke C."/>
            <person name="Skarshewski A."/>
            <person name="Chaumeil P.A."/>
            <person name="Hugenholtz P."/>
        </authorList>
    </citation>
    <scope>NUCLEOTIDE SEQUENCE [LARGE SCALE GENOMIC DNA]</scope>
    <source>
        <strain evidence="12">UBA8844</strain>
    </source>
</reference>
<evidence type="ECO:0000256" key="9">
    <source>
        <dbReference type="ARBA" id="ARBA00048540"/>
    </source>
</evidence>
<accession>A0A3D4V8J9</accession>
<dbReference type="Proteomes" id="UP000264071">
    <property type="component" value="Unassembled WGS sequence"/>
</dbReference>
<evidence type="ECO:0000256" key="4">
    <source>
        <dbReference type="ARBA" id="ARBA00022679"/>
    </source>
</evidence>
<evidence type="ECO:0000256" key="7">
    <source>
        <dbReference type="ARBA" id="ARBA00022842"/>
    </source>
</evidence>
<dbReference type="AlphaFoldDB" id="A0A3D4V8J9"/>
<evidence type="ECO:0000256" key="3">
    <source>
        <dbReference type="ARBA" id="ARBA00022630"/>
    </source>
</evidence>
<evidence type="ECO:0000256" key="10">
    <source>
        <dbReference type="PIRNR" id="PIRNR006268"/>
    </source>
</evidence>
<evidence type="ECO:0000313" key="12">
    <source>
        <dbReference type="EMBL" id="HCT57421.1"/>
    </source>
</evidence>
<dbReference type="InterPro" id="IPR003374">
    <property type="entry name" value="ApbE-like_sf"/>
</dbReference>
<keyword evidence="6 10" id="KW-0274">FAD</keyword>
<gene>
    <name evidence="12" type="ORF">DGD08_09450</name>
</gene>
<name>A0A3D4V8J9_9BACT</name>
<dbReference type="EC" id="2.7.1.180" evidence="1 10"/>
<comment type="cofactor">
    <cofactor evidence="11">
        <name>Mg(2+)</name>
        <dbReference type="ChEBI" id="CHEBI:18420"/>
    </cofactor>
    <cofactor evidence="11">
        <name>Mn(2+)</name>
        <dbReference type="ChEBI" id="CHEBI:29035"/>
    </cofactor>
    <text evidence="11">Magnesium. Can also use manganese.</text>
</comment>
<dbReference type="GO" id="GO:0016740">
    <property type="term" value="F:transferase activity"/>
    <property type="evidence" value="ECO:0007669"/>
    <property type="project" value="UniProtKB-UniRule"/>
</dbReference>
<evidence type="ECO:0000256" key="8">
    <source>
        <dbReference type="ARBA" id="ARBA00031306"/>
    </source>
</evidence>
<evidence type="ECO:0000256" key="2">
    <source>
        <dbReference type="ARBA" id="ARBA00016337"/>
    </source>
</evidence>
<evidence type="ECO:0000256" key="1">
    <source>
        <dbReference type="ARBA" id="ARBA00011955"/>
    </source>
</evidence>
<evidence type="ECO:0000256" key="5">
    <source>
        <dbReference type="ARBA" id="ARBA00022723"/>
    </source>
</evidence>
<evidence type="ECO:0000256" key="11">
    <source>
        <dbReference type="PIRSR" id="PIRSR006268-2"/>
    </source>
</evidence>
<comment type="caution">
    <text evidence="12">The sequence shown here is derived from an EMBL/GenBank/DDBJ whole genome shotgun (WGS) entry which is preliminary data.</text>
</comment>
<keyword evidence="3 10" id="KW-0285">Flavoprotein</keyword>
<keyword evidence="7 10" id="KW-0460">Magnesium</keyword>
<feature type="binding site" evidence="11">
    <location>
        <position position="233"/>
    </location>
    <ligand>
        <name>Mg(2+)</name>
        <dbReference type="ChEBI" id="CHEBI:18420"/>
    </ligand>
</feature>
<dbReference type="SUPFAM" id="SSF143631">
    <property type="entry name" value="ApbE-like"/>
    <property type="match status" value="1"/>
</dbReference>
<keyword evidence="5 10" id="KW-0479">Metal-binding</keyword>
<sequence>MTELVEHAVSAMGTVVSIQLVGDDGPTLLERAKEAMLWVGEVERTCSRFDATSELSRLTTQHGQAVPVSAMLGQLLALACATAAASDGAFDPTVGSVPAARWQDIAIDDVRGTVTLHRPMRLDLGAIAKGFAVDLLARALADLPHVAINAGGDLYCRGHNLRGEPWSVGIRDPFSDGGLLLQLAVDGLSVCTSGSYERRLPDGGHHLIDPALGKSSRGLVSCTVVCEGTAVADGLATAAFIMGAERGTSFLADQQVDALLVDEGGRWHTVHAGARVRFPDQGPALPSA</sequence>
<organism evidence="12 13">
    <name type="scientific">Gemmatimonas aurantiaca</name>
    <dbReference type="NCBI Taxonomy" id="173480"/>
    <lineage>
        <taxon>Bacteria</taxon>
        <taxon>Pseudomonadati</taxon>
        <taxon>Gemmatimonadota</taxon>
        <taxon>Gemmatimonadia</taxon>
        <taxon>Gemmatimonadales</taxon>
        <taxon>Gemmatimonadaceae</taxon>
        <taxon>Gemmatimonas</taxon>
    </lineage>
</organism>
<proteinExistence type="inferred from homology"/>
<dbReference type="Pfam" id="PF02424">
    <property type="entry name" value="ApbE"/>
    <property type="match status" value="1"/>
</dbReference>
<dbReference type="Gene3D" id="3.10.520.10">
    <property type="entry name" value="ApbE-like domains"/>
    <property type="match status" value="1"/>
</dbReference>
<dbReference type="PANTHER" id="PTHR30040:SF2">
    <property type="entry name" value="FAD:PROTEIN FMN TRANSFERASE"/>
    <property type="match status" value="1"/>
</dbReference>
<dbReference type="EMBL" id="DPIY01000009">
    <property type="protein sequence ID" value="HCT57421.1"/>
    <property type="molecule type" value="Genomic_DNA"/>
</dbReference>
<dbReference type="PIRSF" id="PIRSF006268">
    <property type="entry name" value="ApbE"/>
    <property type="match status" value="1"/>
</dbReference>
<comment type="similarity">
    <text evidence="10">Belongs to the ApbE family.</text>
</comment>
<dbReference type="OMA" id="TRFLMGT"/>
<keyword evidence="4 10" id="KW-0808">Transferase</keyword>
<dbReference type="PANTHER" id="PTHR30040">
    <property type="entry name" value="THIAMINE BIOSYNTHESIS LIPOPROTEIN APBE"/>
    <property type="match status" value="1"/>
</dbReference>